<dbReference type="EMBL" id="QTSX02005072">
    <property type="protein sequence ID" value="KAJ9061389.1"/>
    <property type="molecule type" value="Genomic_DNA"/>
</dbReference>
<organism evidence="1 2">
    <name type="scientific">Entomophthora muscae</name>
    <dbReference type="NCBI Taxonomy" id="34485"/>
    <lineage>
        <taxon>Eukaryota</taxon>
        <taxon>Fungi</taxon>
        <taxon>Fungi incertae sedis</taxon>
        <taxon>Zoopagomycota</taxon>
        <taxon>Entomophthoromycotina</taxon>
        <taxon>Entomophthoromycetes</taxon>
        <taxon>Entomophthorales</taxon>
        <taxon>Entomophthoraceae</taxon>
        <taxon>Entomophthora</taxon>
    </lineage>
</organism>
<evidence type="ECO:0000313" key="1">
    <source>
        <dbReference type="EMBL" id="KAJ9061389.1"/>
    </source>
</evidence>
<sequence length="109" mass="11871">MVGSLFITSTAGGVRATRMLGGTLDIHHWAFVGREKVVVIIAALVHMRQDYQHLRPGQLRVPQHGGLVTEREAELAHGHKATLTTTSGKRSPNRQAVHQGVLHIGVSQQ</sequence>
<comment type="caution">
    <text evidence="1">The sequence shown here is derived from an EMBL/GenBank/DDBJ whole genome shotgun (WGS) entry which is preliminary data.</text>
</comment>
<evidence type="ECO:0000313" key="2">
    <source>
        <dbReference type="Proteomes" id="UP001165960"/>
    </source>
</evidence>
<protein>
    <submittedName>
        <fullName evidence="1">Uncharacterized protein</fullName>
    </submittedName>
</protein>
<gene>
    <name evidence="1" type="ORF">DSO57_1021178</name>
</gene>
<name>A0ACC2SG72_9FUNG</name>
<reference evidence="1" key="1">
    <citation type="submission" date="2022-04" db="EMBL/GenBank/DDBJ databases">
        <title>Genome of the entomopathogenic fungus Entomophthora muscae.</title>
        <authorList>
            <person name="Elya C."/>
            <person name="Lovett B.R."/>
            <person name="Lee E."/>
            <person name="Macias A.M."/>
            <person name="Hajek A.E."/>
            <person name="De Bivort B.L."/>
            <person name="Kasson M.T."/>
            <person name="De Fine Licht H.H."/>
            <person name="Stajich J.E."/>
        </authorList>
    </citation>
    <scope>NUCLEOTIDE SEQUENCE</scope>
    <source>
        <strain evidence="1">Berkeley</strain>
    </source>
</reference>
<dbReference type="Proteomes" id="UP001165960">
    <property type="component" value="Unassembled WGS sequence"/>
</dbReference>
<accession>A0ACC2SG72</accession>
<proteinExistence type="predicted"/>
<keyword evidence="2" id="KW-1185">Reference proteome</keyword>